<dbReference type="EMBL" id="LAZR01025758">
    <property type="protein sequence ID" value="KKL70891.1"/>
    <property type="molecule type" value="Genomic_DNA"/>
</dbReference>
<sequence length="209" mass="22702">GMDGVGSAVPGDVFVPDTPYVFPHLNSFHNQTPADPLVFPFDRRTAHAVVNDGFSLIGNEWTVAMWVRIDDLDASNIVETVENEPENSGNVGAKTLLSRGTINVENNSTFNQWSFVLTAVDLGFGNFQHQVSIEVNWFDNEVGRADGVTATYRANTSGNRNEISALFPYGDAVGASQSSGDTTNNGWMFMVICWSGGDFTKSTEDPIVL</sequence>
<name>A0A0F9EXC9_9ZZZZ</name>
<evidence type="ECO:0000313" key="1">
    <source>
        <dbReference type="EMBL" id="KKL70891.1"/>
    </source>
</evidence>
<organism evidence="1">
    <name type="scientific">marine sediment metagenome</name>
    <dbReference type="NCBI Taxonomy" id="412755"/>
    <lineage>
        <taxon>unclassified sequences</taxon>
        <taxon>metagenomes</taxon>
        <taxon>ecological metagenomes</taxon>
    </lineage>
</organism>
<accession>A0A0F9EXC9</accession>
<reference evidence="1" key="1">
    <citation type="journal article" date="2015" name="Nature">
        <title>Complex archaea that bridge the gap between prokaryotes and eukaryotes.</title>
        <authorList>
            <person name="Spang A."/>
            <person name="Saw J.H."/>
            <person name="Jorgensen S.L."/>
            <person name="Zaremba-Niedzwiedzka K."/>
            <person name="Martijn J."/>
            <person name="Lind A.E."/>
            <person name="van Eijk R."/>
            <person name="Schleper C."/>
            <person name="Guy L."/>
            <person name="Ettema T.J."/>
        </authorList>
    </citation>
    <scope>NUCLEOTIDE SEQUENCE</scope>
</reference>
<feature type="non-terminal residue" evidence="1">
    <location>
        <position position="1"/>
    </location>
</feature>
<gene>
    <name evidence="1" type="ORF">LCGC14_2100400</name>
</gene>
<protein>
    <submittedName>
        <fullName evidence="1">Uncharacterized protein</fullName>
    </submittedName>
</protein>
<comment type="caution">
    <text evidence="1">The sequence shown here is derived from an EMBL/GenBank/DDBJ whole genome shotgun (WGS) entry which is preliminary data.</text>
</comment>
<proteinExistence type="predicted"/>
<dbReference type="AlphaFoldDB" id="A0A0F9EXC9"/>